<accession>A0ACC2DWF9</accession>
<dbReference type="Proteomes" id="UP001162992">
    <property type="component" value="Chromosome 4"/>
</dbReference>
<evidence type="ECO:0000313" key="2">
    <source>
        <dbReference type="Proteomes" id="UP001162992"/>
    </source>
</evidence>
<reference evidence="2" key="1">
    <citation type="journal article" date="2024" name="Proc. Natl. Acad. Sci. U.S.A.">
        <title>Extraordinary preservation of gene collinearity over three hundred million years revealed in homosporous lycophytes.</title>
        <authorList>
            <person name="Li C."/>
            <person name="Wickell D."/>
            <person name="Kuo L.Y."/>
            <person name="Chen X."/>
            <person name="Nie B."/>
            <person name="Liao X."/>
            <person name="Peng D."/>
            <person name="Ji J."/>
            <person name="Jenkins J."/>
            <person name="Williams M."/>
            <person name="Shu S."/>
            <person name="Plott C."/>
            <person name="Barry K."/>
            <person name="Rajasekar S."/>
            <person name="Grimwood J."/>
            <person name="Han X."/>
            <person name="Sun S."/>
            <person name="Hou Z."/>
            <person name="He W."/>
            <person name="Dai G."/>
            <person name="Sun C."/>
            <person name="Schmutz J."/>
            <person name="Leebens-Mack J.H."/>
            <person name="Li F.W."/>
            <person name="Wang L."/>
        </authorList>
    </citation>
    <scope>NUCLEOTIDE SEQUENCE [LARGE SCALE GENOMIC DNA]</scope>
    <source>
        <strain evidence="2">cv. PW_Plant_1</strain>
    </source>
</reference>
<keyword evidence="2" id="KW-1185">Reference proteome</keyword>
<name>A0ACC2DWF9_DIPCM</name>
<organism evidence="1 2">
    <name type="scientific">Diphasiastrum complanatum</name>
    <name type="common">Issler's clubmoss</name>
    <name type="synonym">Lycopodium complanatum</name>
    <dbReference type="NCBI Taxonomy" id="34168"/>
    <lineage>
        <taxon>Eukaryota</taxon>
        <taxon>Viridiplantae</taxon>
        <taxon>Streptophyta</taxon>
        <taxon>Embryophyta</taxon>
        <taxon>Tracheophyta</taxon>
        <taxon>Lycopodiopsida</taxon>
        <taxon>Lycopodiales</taxon>
        <taxon>Lycopodiaceae</taxon>
        <taxon>Lycopodioideae</taxon>
        <taxon>Diphasiastrum</taxon>
    </lineage>
</organism>
<evidence type="ECO:0000313" key="1">
    <source>
        <dbReference type="EMBL" id="KAJ7558473.1"/>
    </source>
</evidence>
<protein>
    <submittedName>
        <fullName evidence="1">Uncharacterized protein</fullName>
    </submittedName>
</protein>
<gene>
    <name evidence="1" type="ORF">O6H91_04G041000</name>
</gene>
<proteinExistence type="predicted"/>
<dbReference type="EMBL" id="CM055095">
    <property type="protein sequence ID" value="KAJ7558473.1"/>
    <property type="molecule type" value="Genomic_DNA"/>
</dbReference>
<sequence>MNAMASSSPFRLATPNPASTPSFSFSTFTTPQQQQQQQQQQLLLLLQQQQQQSPLMQQVPGSIAAPSASAQQQVHLFTNDRTPLSYQSKWSDVHPDSQQVLLQIEERILEYRDESRRLDQCERLYDTSALNKGFELDAARIFQELGGVGIAVDRERASLEELMKVAKDMLRNTEVAVRSFMILRHRFPRKTSSTLGSGGTSEATSTGGSTSTSTVGIPAPAYAPPYVDFYTGIPLKPSPFLHNTTSRFEHLMSEYWQWVGELERLLLTANEENGRAGSDQSVLQSLLTVMANVHDFFIYVAAEVESLHQQLESMRSVFLAYQRRRGDDNDPFLEADRREVAKREAAAKRVHPTLHVLRLPQPPNSASPLSGSILGSSFISGAASSVGLSNTPATSALTSISSQSHLGTSFSPFSSVSAPTQSLFGAPSTSAPTTSLFGNPASTPAPSLFGTGQTSSSIFGSTPLLGSTPAAGSTPSLFGGSSTATSASGALFGLGSATGAATAKAKPRGSRRK</sequence>
<comment type="caution">
    <text evidence="1">The sequence shown here is derived from an EMBL/GenBank/DDBJ whole genome shotgun (WGS) entry which is preliminary data.</text>
</comment>